<evidence type="ECO:0000259" key="4">
    <source>
        <dbReference type="Pfam" id="PF00591"/>
    </source>
</evidence>
<dbReference type="GO" id="GO:0004048">
    <property type="term" value="F:anthranilate phosphoribosyltransferase activity"/>
    <property type="evidence" value="ECO:0007669"/>
    <property type="project" value="InterPro"/>
</dbReference>
<keyword evidence="7" id="KW-1185">Reference proteome</keyword>
<keyword evidence="2" id="KW-0808">Transferase</keyword>
<dbReference type="InterPro" id="IPR017459">
    <property type="entry name" value="Glycosyl_Trfase_fam3_N_dom"/>
</dbReference>
<dbReference type="PANTHER" id="PTHR43285:SF2">
    <property type="entry name" value="ANTHRANILATE PHOSPHORIBOSYLTRANSFERASE"/>
    <property type="match status" value="1"/>
</dbReference>
<evidence type="ECO:0000256" key="1">
    <source>
        <dbReference type="ARBA" id="ARBA00022676"/>
    </source>
</evidence>
<dbReference type="OrthoDB" id="427800at2759"/>
<evidence type="ECO:0000313" key="7">
    <source>
        <dbReference type="Proteomes" id="UP000078559"/>
    </source>
</evidence>
<dbReference type="InterPro" id="IPR005940">
    <property type="entry name" value="Anthranilate_Pribosyl_Tfrase"/>
</dbReference>
<feature type="domain" description="Glycosyl transferase family 3 N-terminal" evidence="5">
    <location>
        <begin position="39"/>
        <end position="104"/>
    </location>
</feature>
<name>A0A194VHW8_CYTMA</name>
<dbReference type="SUPFAM" id="SSF52418">
    <property type="entry name" value="Nucleoside phosphorylase/phosphoribosyltransferase catalytic domain"/>
    <property type="match status" value="1"/>
</dbReference>
<dbReference type="SMR" id="A0A194VHW8"/>
<proteinExistence type="predicted"/>
<dbReference type="NCBIfam" id="TIGR01245">
    <property type="entry name" value="trpD"/>
    <property type="match status" value="1"/>
</dbReference>
<gene>
    <name evidence="6" type="ORF">VM1G_10344</name>
</gene>
<dbReference type="GO" id="GO:0005829">
    <property type="term" value="C:cytosol"/>
    <property type="evidence" value="ECO:0007669"/>
    <property type="project" value="TreeGrafter"/>
</dbReference>
<dbReference type="AlphaFoldDB" id="A0A194VHW8"/>
<evidence type="ECO:0000259" key="5">
    <source>
        <dbReference type="Pfam" id="PF02885"/>
    </source>
</evidence>
<dbReference type="EMBL" id="KN796113">
    <property type="protein sequence ID" value="KUI63592.1"/>
    <property type="molecule type" value="Genomic_DNA"/>
</dbReference>
<dbReference type="InterPro" id="IPR000312">
    <property type="entry name" value="Glycosyl_Trfase_fam3"/>
</dbReference>
<evidence type="ECO:0000313" key="6">
    <source>
        <dbReference type="EMBL" id="KUI63592.1"/>
    </source>
</evidence>
<dbReference type="Pfam" id="PF00591">
    <property type="entry name" value="Glycos_transf_3"/>
    <property type="match status" value="1"/>
</dbReference>
<feature type="compositionally biased region" description="Low complexity" evidence="3">
    <location>
        <begin position="1"/>
        <end position="13"/>
    </location>
</feature>
<reference evidence="6" key="1">
    <citation type="submission" date="2014-12" db="EMBL/GenBank/DDBJ databases">
        <title>Genome Sequence of Valsa Canker Pathogens Uncovers a Specific Adaption of Colonization on Woody Bark.</title>
        <authorList>
            <person name="Yin Z."/>
            <person name="Liu H."/>
            <person name="Gao X."/>
            <person name="Li Z."/>
            <person name="Song N."/>
            <person name="Ke X."/>
            <person name="Dai Q."/>
            <person name="Wu Y."/>
            <person name="Sun Y."/>
            <person name="Xu J.-R."/>
            <person name="Kang Z.K."/>
            <person name="Wang L."/>
            <person name="Huang L."/>
        </authorList>
    </citation>
    <scope>NUCLEOTIDE SEQUENCE [LARGE SCALE GENOMIC DNA]</scope>
    <source>
        <strain evidence="6">03-8</strain>
    </source>
</reference>
<evidence type="ECO:0000256" key="2">
    <source>
        <dbReference type="ARBA" id="ARBA00022679"/>
    </source>
</evidence>
<evidence type="ECO:0000256" key="3">
    <source>
        <dbReference type="SAM" id="MobiDB-lite"/>
    </source>
</evidence>
<dbReference type="Gene3D" id="1.20.970.10">
    <property type="entry name" value="Transferase, Pyrimidine Nucleoside Phosphorylase, Chain C"/>
    <property type="match status" value="1"/>
</dbReference>
<dbReference type="InterPro" id="IPR035902">
    <property type="entry name" value="Nuc_phospho_transferase"/>
</dbReference>
<dbReference type="Proteomes" id="UP000078559">
    <property type="component" value="Unassembled WGS sequence"/>
</dbReference>
<dbReference type="Pfam" id="PF02885">
    <property type="entry name" value="Glycos_trans_3N"/>
    <property type="match status" value="1"/>
</dbReference>
<organism evidence="6 7">
    <name type="scientific">Cytospora mali</name>
    <name type="common">Apple Valsa canker fungus</name>
    <name type="synonym">Valsa mali</name>
    <dbReference type="NCBI Taxonomy" id="578113"/>
    <lineage>
        <taxon>Eukaryota</taxon>
        <taxon>Fungi</taxon>
        <taxon>Dikarya</taxon>
        <taxon>Ascomycota</taxon>
        <taxon>Pezizomycotina</taxon>
        <taxon>Sordariomycetes</taxon>
        <taxon>Sordariomycetidae</taxon>
        <taxon>Diaporthales</taxon>
        <taxon>Cytosporaceae</taxon>
        <taxon>Cytospora</taxon>
    </lineage>
</organism>
<sequence length="436" mass="47387">MAAPNPANPANPAGELPSQPDLIESTTGPSEPPPIVDIKPLLKRLWPQQPDVTADEISDAIAYFFTDRIDDVQTGALLMCLHFTGLDRDPKVLSQCAQKMLKAAAQVDSDLLEQVIQTRGRKEGNYKGGFCDIVGTGGDSHNTFNISTTASILASSLLLVSKHGNRASTSKSGSADLIANMHFPTAPNMAAVEPDKIGQIYSQTNYAFLFAPSFHPGMRFVSPVRKKLPWRTIFNLLGPLANPMDVHDKPMLEARVIGVARKELGPVFAEALRLNGVKKAMVVCGEEELDEVSCAGPTWCWRLAENGSGEVEVHHFKVTPEDFGLSRHRLSTVSPGKEPAENAQILKRILNGELADDDPIIEFVLINTAALFVISGVCDTELSGMGHGDDGEVVQEIGPGGGRWKEGVRRARWAIKSGEAWKQWNAFVDVTNNFEK</sequence>
<keyword evidence="1 6" id="KW-0328">Glycosyltransferase</keyword>
<dbReference type="SUPFAM" id="SSF47648">
    <property type="entry name" value="Nucleoside phosphorylase/phosphoribosyltransferase N-terminal domain"/>
    <property type="match status" value="1"/>
</dbReference>
<feature type="region of interest" description="Disordered" evidence="3">
    <location>
        <begin position="1"/>
        <end position="34"/>
    </location>
</feature>
<protein>
    <submittedName>
        <fullName evidence="6">Anthranilate phosphoribosyltransferase</fullName>
    </submittedName>
</protein>
<accession>A0A194VHW8</accession>
<dbReference type="Gene3D" id="3.40.1030.10">
    <property type="entry name" value="Nucleoside phosphorylase/phosphoribosyltransferase catalytic domain"/>
    <property type="match status" value="1"/>
</dbReference>
<dbReference type="InterPro" id="IPR036320">
    <property type="entry name" value="Glycosyl_Trfase_fam3_N_dom_sf"/>
</dbReference>
<dbReference type="FunFam" id="3.40.1030.10:FF:000010">
    <property type="entry name" value="Anthranilate phosphoribosyltransferase"/>
    <property type="match status" value="1"/>
</dbReference>
<dbReference type="GO" id="GO:0000162">
    <property type="term" value="P:L-tryptophan biosynthetic process"/>
    <property type="evidence" value="ECO:0007669"/>
    <property type="project" value="InterPro"/>
</dbReference>
<feature type="domain" description="Glycosyl transferase family 3" evidence="4">
    <location>
        <begin position="130"/>
        <end position="420"/>
    </location>
</feature>
<dbReference type="PANTHER" id="PTHR43285">
    <property type="entry name" value="ANTHRANILATE PHOSPHORIBOSYLTRANSFERASE"/>
    <property type="match status" value="1"/>
</dbReference>